<dbReference type="EMBL" id="BFAA01028535">
    <property type="protein sequence ID" value="GCB82208.1"/>
    <property type="molecule type" value="Genomic_DNA"/>
</dbReference>
<evidence type="ECO:0000313" key="2">
    <source>
        <dbReference type="EMBL" id="GCB82208.1"/>
    </source>
</evidence>
<organism evidence="2 3">
    <name type="scientific">Scyliorhinus torazame</name>
    <name type="common">Cloudy catshark</name>
    <name type="synonym">Catulus torazame</name>
    <dbReference type="NCBI Taxonomy" id="75743"/>
    <lineage>
        <taxon>Eukaryota</taxon>
        <taxon>Metazoa</taxon>
        <taxon>Chordata</taxon>
        <taxon>Craniata</taxon>
        <taxon>Vertebrata</taxon>
        <taxon>Chondrichthyes</taxon>
        <taxon>Elasmobranchii</taxon>
        <taxon>Galeomorphii</taxon>
        <taxon>Galeoidea</taxon>
        <taxon>Carcharhiniformes</taxon>
        <taxon>Scyliorhinidae</taxon>
        <taxon>Scyliorhinus</taxon>
    </lineage>
</organism>
<accession>A0A401QA05</accession>
<evidence type="ECO:0000256" key="1">
    <source>
        <dbReference type="SAM" id="MobiDB-lite"/>
    </source>
</evidence>
<gene>
    <name evidence="2" type="ORF">scyTo_0023338</name>
</gene>
<dbReference type="AlphaFoldDB" id="A0A401QA05"/>
<name>A0A401QA05_SCYTO</name>
<evidence type="ECO:0000313" key="3">
    <source>
        <dbReference type="Proteomes" id="UP000288216"/>
    </source>
</evidence>
<feature type="non-terminal residue" evidence="2">
    <location>
        <position position="1"/>
    </location>
</feature>
<comment type="caution">
    <text evidence="2">The sequence shown here is derived from an EMBL/GenBank/DDBJ whole genome shotgun (WGS) entry which is preliminary data.</text>
</comment>
<dbReference type="Proteomes" id="UP000288216">
    <property type="component" value="Unassembled WGS sequence"/>
</dbReference>
<keyword evidence="3" id="KW-1185">Reference proteome</keyword>
<sequence length="47" mass="5215">KAIAAPGLAEEHNDEQGLDGRQSESWQQPEHYSVGAFGCYPMLQCHK</sequence>
<proteinExistence type="predicted"/>
<feature type="region of interest" description="Disordered" evidence="1">
    <location>
        <begin position="1"/>
        <end position="27"/>
    </location>
</feature>
<reference evidence="2 3" key="1">
    <citation type="journal article" date="2018" name="Nat. Ecol. Evol.">
        <title>Shark genomes provide insights into elasmobranch evolution and the origin of vertebrates.</title>
        <authorList>
            <person name="Hara Y"/>
            <person name="Yamaguchi K"/>
            <person name="Onimaru K"/>
            <person name="Kadota M"/>
            <person name="Koyanagi M"/>
            <person name="Keeley SD"/>
            <person name="Tatsumi K"/>
            <person name="Tanaka K"/>
            <person name="Motone F"/>
            <person name="Kageyama Y"/>
            <person name="Nozu R"/>
            <person name="Adachi N"/>
            <person name="Nishimura O"/>
            <person name="Nakagawa R"/>
            <person name="Tanegashima C"/>
            <person name="Kiyatake I"/>
            <person name="Matsumoto R"/>
            <person name="Murakumo K"/>
            <person name="Nishida K"/>
            <person name="Terakita A"/>
            <person name="Kuratani S"/>
            <person name="Sato K"/>
            <person name="Hyodo S Kuraku.S."/>
        </authorList>
    </citation>
    <scope>NUCLEOTIDE SEQUENCE [LARGE SCALE GENOMIC DNA]</scope>
</reference>
<protein>
    <submittedName>
        <fullName evidence="2">Uncharacterized protein</fullName>
    </submittedName>
</protein>